<keyword evidence="1" id="KW-1133">Transmembrane helix</keyword>
<comment type="caution">
    <text evidence="2">The sequence shown here is derived from an EMBL/GenBank/DDBJ whole genome shotgun (WGS) entry which is preliminary data.</text>
</comment>
<feature type="transmembrane region" description="Helical" evidence="1">
    <location>
        <begin position="86"/>
        <end position="109"/>
    </location>
</feature>
<proteinExistence type="predicted"/>
<reference evidence="2 3" key="1">
    <citation type="submission" date="2019-01" db="EMBL/GenBank/DDBJ databases">
        <title>Novel species of Nocardioides.</title>
        <authorList>
            <person name="Liu Q."/>
            <person name="Xin Y.-H."/>
        </authorList>
    </citation>
    <scope>NUCLEOTIDE SEQUENCE [LARGE SCALE GENOMIC DNA]</scope>
    <source>
        <strain evidence="2 3">CGMCC 4.6875</strain>
    </source>
</reference>
<dbReference type="OrthoDB" id="3790721at2"/>
<accession>A0A4Q2S606</accession>
<evidence type="ECO:0000313" key="3">
    <source>
        <dbReference type="Proteomes" id="UP000293291"/>
    </source>
</evidence>
<dbReference type="EMBL" id="SDWU01000028">
    <property type="protein sequence ID" value="RYB97569.1"/>
    <property type="molecule type" value="Genomic_DNA"/>
</dbReference>
<evidence type="ECO:0000256" key="1">
    <source>
        <dbReference type="SAM" id="Phobius"/>
    </source>
</evidence>
<evidence type="ECO:0000313" key="2">
    <source>
        <dbReference type="EMBL" id="RYB97569.1"/>
    </source>
</evidence>
<keyword evidence="1" id="KW-0812">Transmembrane</keyword>
<protein>
    <submittedName>
        <fullName evidence="2">Uncharacterized protein</fullName>
    </submittedName>
</protein>
<dbReference type="Proteomes" id="UP000293291">
    <property type="component" value="Unassembled WGS sequence"/>
</dbReference>
<organism evidence="2 3">
    <name type="scientific">Nocardioides ganghwensis</name>
    <dbReference type="NCBI Taxonomy" id="252230"/>
    <lineage>
        <taxon>Bacteria</taxon>
        <taxon>Bacillati</taxon>
        <taxon>Actinomycetota</taxon>
        <taxon>Actinomycetes</taxon>
        <taxon>Propionibacteriales</taxon>
        <taxon>Nocardioidaceae</taxon>
        <taxon>Nocardioides</taxon>
    </lineage>
</organism>
<feature type="transmembrane region" description="Helical" evidence="1">
    <location>
        <begin position="6"/>
        <end position="30"/>
    </location>
</feature>
<gene>
    <name evidence="2" type="ORF">EUA07_19675</name>
</gene>
<dbReference type="RefSeq" id="WP_129456885.1">
    <property type="nucleotide sequence ID" value="NZ_JACXYX010000024.1"/>
</dbReference>
<keyword evidence="1" id="KW-0472">Membrane</keyword>
<keyword evidence="3" id="KW-1185">Reference proteome</keyword>
<sequence>MDFLASLAIVAVSAVVALVGGGTGIVGALAKRPGLRWGVLAVGVSLLVLAYVLAAGRADGQPRFVFGSRYGGSDELADSDAPLAGLWVRSLLFAIAGPMVGAWVLGTVARARRK</sequence>
<name>A0A4Q2S606_9ACTN</name>
<feature type="transmembrane region" description="Helical" evidence="1">
    <location>
        <begin position="37"/>
        <end position="56"/>
    </location>
</feature>
<dbReference type="AlphaFoldDB" id="A0A4Q2S606"/>